<reference evidence="3" key="1">
    <citation type="journal article" date="2019" name="Int. J. Syst. Evol. Microbiol.">
        <title>The Global Catalogue of Microorganisms (GCM) 10K type strain sequencing project: providing services to taxonomists for standard genome sequencing and annotation.</title>
        <authorList>
            <consortium name="The Broad Institute Genomics Platform"/>
            <consortium name="The Broad Institute Genome Sequencing Center for Infectious Disease"/>
            <person name="Wu L."/>
            <person name="Ma J."/>
        </authorList>
    </citation>
    <scope>NUCLEOTIDE SEQUENCE [LARGE SCALE GENOMIC DNA]</scope>
    <source>
        <strain evidence="3">CGMCC 1.13574</strain>
    </source>
</reference>
<dbReference type="Proteomes" id="UP001597343">
    <property type="component" value="Unassembled WGS sequence"/>
</dbReference>
<proteinExistence type="predicted"/>
<organism evidence="2 3">
    <name type="scientific">Tumebacillus lipolyticus</name>
    <dbReference type="NCBI Taxonomy" id="1280370"/>
    <lineage>
        <taxon>Bacteria</taxon>
        <taxon>Bacillati</taxon>
        <taxon>Bacillota</taxon>
        <taxon>Bacilli</taxon>
        <taxon>Bacillales</taxon>
        <taxon>Alicyclobacillaceae</taxon>
        <taxon>Tumebacillus</taxon>
    </lineage>
</organism>
<gene>
    <name evidence="2" type="ORF">ACFSOY_07510</name>
</gene>
<accession>A0ABW4ZVR9</accession>
<protein>
    <submittedName>
        <fullName evidence="2">DUF2294 domain-containing protein</fullName>
    </submittedName>
</protein>
<name>A0ABW4ZVR9_9BACL</name>
<sequence>MAPNAKNKMESDISEAYIKLQREILGRGPQETKTYIIRDMVIVRLKGVLTHEEKHLVKSDRGKRLVKEMRQILRENYSEESEAIISRITECQVISSHSDISTRIGEQVEMYILDCDLEKKLK</sequence>
<keyword evidence="3" id="KW-1185">Reference proteome</keyword>
<evidence type="ECO:0000313" key="2">
    <source>
        <dbReference type="EMBL" id="MFD2169840.1"/>
    </source>
</evidence>
<evidence type="ECO:0000313" key="3">
    <source>
        <dbReference type="Proteomes" id="UP001597343"/>
    </source>
</evidence>
<dbReference type="EMBL" id="JBHUIO010000005">
    <property type="protein sequence ID" value="MFD2169840.1"/>
    <property type="molecule type" value="Genomic_DNA"/>
</dbReference>
<evidence type="ECO:0000259" key="1">
    <source>
        <dbReference type="Pfam" id="PF10057"/>
    </source>
</evidence>
<feature type="domain" description="Na+-translocating membrane potential-generating system MpsC" evidence="1">
    <location>
        <begin position="6"/>
        <end position="114"/>
    </location>
</feature>
<dbReference type="Pfam" id="PF10057">
    <property type="entry name" value="MpsC"/>
    <property type="match status" value="1"/>
</dbReference>
<dbReference type="RefSeq" id="WP_386045299.1">
    <property type="nucleotide sequence ID" value="NZ_JBHUIO010000005.1"/>
</dbReference>
<dbReference type="InterPro" id="IPR018745">
    <property type="entry name" value="MpsC"/>
</dbReference>
<comment type="caution">
    <text evidence="2">The sequence shown here is derived from an EMBL/GenBank/DDBJ whole genome shotgun (WGS) entry which is preliminary data.</text>
</comment>